<protein>
    <recommendedName>
        <fullName evidence="4">Lipoprotein</fullName>
    </recommendedName>
</protein>
<comment type="caution">
    <text evidence="2">The sequence shown here is derived from an EMBL/GenBank/DDBJ whole genome shotgun (WGS) entry which is preliminary data.</text>
</comment>
<dbReference type="Proteomes" id="UP000243053">
    <property type="component" value="Unassembled WGS sequence"/>
</dbReference>
<evidence type="ECO:0000256" key="1">
    <source>
        <dbReference type="SAM" id="SignalP"/>
    </source>
</evidence>
<evidence type="ECO:0000313" key="3">
    <source>
        <dbReference type="Proteomes" id="UP000243053"/>
    </source>
</evidence>
<gene>
    <name evidence="2" type="ORF">A9Q75_15490</name>
</gene>
<reference evidence="3" key="1">
    <citation type="journal article" date="2017" name="Proc. Natl. Acad. Sci. U.S.A.">
        <title>Simulation of Deepwater Horizon oil plume reveals substrate specialization within a complex community of hydrocarbon degraders.</title>
        <authorList>
            <person name="Hu P."/>
            <person name="Dubinsky E.A."/>
            <person name="Probst A.J."/>
            <person name="Wang J."/>
            <person name="Sieber C.M.K."/>
            <person name="Tom L.M."/>
            <person name="Gardinali P."/>
            <person name="Banfield J.F."/>
            <person name="Atlas R.M."/>
            <person name="Andersen G.L."/>
        </authorList>
    </citation>
    <scope>NUCLEOTIDE SEQUENCE [LARGE SCALE GENOMIC DNA]</scope>
</reference>
<sequence>MKKRLNKNIKAGLMMAIVATALTGCGSSTDEEQLKWINTWKDNIDGITTMYNSCLKEANVRGNRISKQQKKIMNECEFSYITEKADDDGVSLDRETLEANILQF</sequence>
<dbReference type="AlphaFoldDB" id="A0A1Y5E8X4"/>
<evidence type="ECO:0000313" key="2">
    <source>
        <dbReference type="EMBL" id="OUR77127.1"/>
    </source>
</evidence>
<proteinExistence type="predicted"/>
<name>A0A1Y5E8X4_COLPS</name>
<evidence type="ECO:0008006" key="4">
    <source>
        <dbReference type="Google" id="ProtNLM"/>
    </source>
</evidence>
<keyword evidence="1" id="KW-0732">Signal</keyword>
<feature type="signal peptide" evidence="1">
    <location>
        <begin position="1"/>
        <end position="21"/>
    </location>
</feature>
<dbReference type="EMBL" id="MAAF01000091">
    <property type="protein sequence ID" value="OUR77127.1"/>
    <property type="molecule type" value="Genomic_DNA"/>
</dbReference>
<feature type="chain" id="PRO_5012960921" description="Lipoprotein" evidence="1">
    <location>
        <begin position="22"/>
        <end position="104"/>
    </location>
</feature>
<dbReference type="PROSITE" id="PS51257">
    <property type="entry name" value="PROKAR_LIPOPROTEIN"/>
    <property type="match status" value="1"/>
</dbReference>
<organism evidence="2 3">
    <name type="scientific">Colwellia psychrerythraea</name>
    <name type="common">Vibrio psychroerythus</name>
    <dbReference type="NCBI Taxonomy" id="28229"/>
    <lineage>
        <taxon>Bacteria</taxon>
        <taxon>Pseudomonadati</taxon>
        <taxon>Pseudomonadota</taxon>
        <taxon>Gammaproteobacteria</taxon>
        <taxon>Alteromonadales</taxon>
        <taxon>Colwelliaceae</taxon>
        <taxon>Colwellia</taxon>
    </lineage>
</organism>
<accession>A0A1Y5E8X4</accession>